<dbReference type="VEuPathDB" id="FungiDB:C8Q69DRAFT_500534"/>
<dbReference type="GeneID" id="39601623"/>
<protein>
    <submittedName>
        <fullName evidence="1">Uncharacterized protein</fullName>
    </submittedName>
</protein>
<proteinExistence type="predicted"/>
<evidence type="ECO:0000313" key="2">
    <source>
        <dbReference type="Proteomes" id="UP000283841"/>
    </source>
</evidence>
<dbReference type="RefSeq" id="XP_028482948.1">
    <property type="nucleotide sequence ID" value="XM_028632346.1"/>
</dbReference>
<dbReference type="Proteomes" id="UP000283841">
    <property type="component" value="Unassembled WGS sequence"/>
</dbReference>
<comment type="caution">
    <text evidence="1">The sequence shown here is derived from an EMBL/GenBank/DDBJ whole genome shotgun (WGS) entry which is preliminary data.</text>
</comment>
<dbReference type="STRING" id="264951.A0A443HNA3"/>
<dbReference type="EMBL" id="RCNU01000010">
    <property type="protein sequence ID" value="RWQ93303.1"/>
    <property type="molecule type" value="Genomic_DNA"/>
</dbReference>
<keyword evidence="2" id="KW-1185">Reference proteome</keyword>
<organism evidence="1 2">
    <name type="scientific">Byssochlamys spectabilis</name>
    <name type="common">Paecilomyces variotii</name>
    <dbReference type="NCBI Taxonomy" id="264951"/>
    <lineage>
        <taxon>Eukaryota</taxon>
        <taxon>Fungi</taxon>
        <taxon>Dikarya</taxon>
        <taxon>Ascomycota</taxon>
        <taxon>Pezizomycotina</taxon>
        <taxon>Eurotiomycetes</taxon>
        <taxon>Eurotiomycetidae</taxon>
        <taxon>Eurotiales</taxon>
        <taxon>Thermoascaceae</taxon>
        <taxon>Paecilomyces</taxon>
    </lineage>
</organism>
<reference evidence="1 2" key="1">
    <citation type="journal article" date="2018" name="Front. Microbiol.">
        <title>Genomic and genetic insights into a cosmopolitan fungus, Paecilomyces variotii (Eurotiales).</title>
        <authorList>
            <person name="Urquhart A.S."/>
            <person name="Mondo S.J."/>
            <person name="Makela M.R."/>
            <person name="Hane J.K."/>
            <person name="Wiebenga A."/>
            <person name="He G."/>
            <person name="Mihaltcheva S."/>
            <person name="Pangilinan J."/>
            <person name="Lipzen A."/>
            <person name="Barry K."/>
            <person name="de Vries R.P."/>
            <person name="Grigoriev I.V."/>
            <person name="Idnurm A."/>
        </authorList>
    </citation>
    <scope>NUCLEOTIDE SEQUENCE [LARGE SCALE GENOMIC DNA]</scope>
    <source>
        <strain evidence="1 2">CBS 101075</strain>
    </source>
</reference>
<gene>
    <name evidence="1" type="ORF">C8Q69DRAFT_500534</name>
</gene>
<evidence type="ECO:0000313" key="1">
    <source>
        <dbReference type="EMBL" id="RWQ93303.1"/>
    </source>
</evidence>
<name>A0A443HNA3_BYSSP</name>
<dbReference type="AlphaFoldDB" id="A0A443HNA3"/>
<accession>A0A443HNA3</accession>
<sequence length="410" mass="46946">MSRRPSIPERYSSLMSEDRQKTLRSKQRDFNFSQTPAFSRLSAASSTVSEFLEDKTESYQLEIDYLRAYKDGLHEVRAAHTIDDADYKTELHSVLDDMKLAYGDLQLIKRQRNILQDDLEDKLRGKRRKDDVGPDQDFLERAYANAIVPRVMRALSKQKKAKFNRSDFRRDVLEFYSAVQVQDHNGKREEFAAYCHLTGWEDSGCVKAAYLVPKSLAGEEIGYLFGTKELVRFDPRSGISLHGRIEAGLDDGSIAIVPVPEDNSGEGTRWKCILVDNSRKKLVCLVKGDTLIRWEDLDGKELTFLTSNRPSRRFLCFRFIVTYLHAKNSGNTSFIEKVEDRARFWASPGPYLRYSTLISLARNICGCCELPPSLLEDTTFKSADMEDDHDDDINIMLSVQLREAIMKSTS</sequence>